<keyword evidence="2" id="KW-0472">Membrane</keyword>
<gene>
    <name evidence="3" type="ORF">Taro_014509</name>
</gene>
<evidence type="ECO:0000313" key="4">
    <source>
        <dbReference type="Proteomes" id="UP000652761"/>
    </source>
</evidence>
<evidence type="ECO:0000256" key="1">
    <source>
        <dbReference type="SAM" id="MobiDB-lite"/>
    </source>
</evidence>
<feature type="region of interest" description="Disordered" evidence="1">
    <location>
        <begin position="147"/>
        <end position="183"/>
    </location>
</feature>
<protein>
    <submittedName>
        <fullName evidence="3">Uncharacterized protein</fullName>
    </submittedName>
</protein>
<sequence length="183" mass="20161">MCSTESMFSTESMLFRHCRPRIWAQDAHWFTVCERDGGECRILNAMVQGVMFTLPLLGLFGYMSAVWRARDSRLASAARGRRTMPSHSCRDSQALGFFQALLIPLQLATGSPPQHCPGSPPQQAFTALAKPAAPHCAQHQICTPPARAAQHHRMHHRHLHSTAPRTQQLHIAQPPSASGPAGL</sequence>
<evidence type="ECO:0000256" key="2">
    <source>
        <dbReference type="SAM" id="Phobius"/>
    </source>
</evidence>
<dbReference type="EMBL" id="NMUH01000605">
    <property type="protein sequence ID" value="MQL82042.1"/>
    <property type="molecule type" value="Genomic_DNA"/>
</dbReference>
<name>A0A843U978_COLES</name>
<dbReference type="AlphaFoldDB" id="A0A843U978"/>
<feature type="compositionally biased region" description="Basic residues" evidence="1">
    <location>
        <begin position="149"/>
        <end position="160"/>
    </location>
</feature>
<comment type="caution">
    <text evidence="3">The sequence shown here is derived from an EMBL/GenBank/DDBJ whole genome shotgun (WGS) entry which is preliminary data.</text>
</comment>
<keyword evidence="2" id="KW-0812">Transmembrane</keyword>
<accession>A0A843U978</accession>
<reference evidence="3" key="1">
    <citation type="submission" date="2017-07" db="EMBL/GenBank/DDBJ databases">
        <title>Taro Niue Genome Assembly and Annotation.</title>
        <authorList>
            <person name="Atibalentja N."/>
            <person name="Keating K."/>
            <person name="Fields C.J."/>
        </authorList>
    </citation>
    <scope>NUCLEOTIDE SEQUENCE</scope>
    <source>
        <strain evidence="3">Niue_2</strain>
        <tissue evidence="3">Leaf</tissue>
    </source>
</reference>
<feature type="transmembrane region" description="Helical" evidence="2">
    <location>
        <begin position="45"/>
        <end position="67"/>
    </location>
</feature>
<keyword evidence="4" id="KW-1185">Reference proteome</keyword>
<dbReference type="Proteomes" id="UP000652761">
    <property type="component" value="Unassembled WGS sequence"/>
</dbReference>
<organism evidence="3 4">
    <name type="scientific">Colocasia esculenta</name>
    <name type="common">Wild taro</name>
    <name type="synonym">Arum esculentum</name>
    <dbReference type="NCBI Taxonomy" id="4460"/>
    <lineage>
        <taxon>Eukaryota</taxon>
        <taxon>Viridiplantae</taxon>
        <taxon>Streptophyta</taxon>
        <taxon>Embryophyta</taxon>
        <taxon>Tracheophyta</taxon>
        <taxon>Spermatophyta</taxon>
        <taxon>Magnoliopsida</taxon>
        <taxon>Liliopsida</taxon>
        <taxon>Araceae</taxon>
        <taxon>Aroideae</taxon>
        <taxon>Colocasieae</taxon>
        <taxon>Colocasia</taxon>
    </lineage>
</organism>
<proteinExistence type="predicted"/>
<keyword evidence="2" id="KW-1133">Transmembrane helix</keyword>
<evidence type="ECO:0000313" key="3">
    <source>
        <dbReference type="EMBL" id="MQL82042.1"/>
    </source>
</evidence>